<evidence type="ECO:0000313" key="2">
    <source>
        <dbReference type="Proteomes" id="UP000093779"/>
    </source>
</evidence>
<dbReference type="Proteomes" id="UP000093779">
    <property type="component" value="Unassembled WGS sequence"/>
</dbReference>
<accession>A0A1A2V2G8</accession>
<gene>
    <name evidence="1" type="ORF">A5726_22910</name>
</gene>
<evidence type="ECO:0000313" key="1">
    <source>
        <dbReference type="EMBL" id="OBF15033.1"/>
    </source>
</evidence>
<reference evidence="1 2" key="1">
    <citation type="submission" date="2016-06" db="EMBL/GenBank/DDBJ databases">
        <authorList>
            <person name="Kjaerup R.B."/>
            <person name="Dalgaard T.S."/>
            <person name="Juul-Madsen H.R."/>
        </authorList>
    </citation>
    <scope>NUCLEOTIDE SEQUENCE [LARGE SCALE GENOMIC DNA]</scope>
    <source>
        <strain evidence="1 2">ACS1953</strain>
    </source>
</reference>
<dbReference type="RefSeq" id="WP_064898516.1">
    <property type="nucleotide sequence ID" value="NZ_LZHU01000065.1"/>
</dbReference>
<name>A0A1A2V2G8_9MYCO</name>
<organism evidence="1 2">
    <name type="scientific">Mycolicibacterium conceptionense</name>
    <dbReference type="NCBI Taxonomy" id="451644"/>
    <lineage>
        <taxon>Bacteria</taxon>
        <taxon>Bacillati</taxon>
        <taxon>Actinomycetota</taxon>
        <taxon>Actinomycetes</taxon>
        <taxon>Mycobacteriales</taxon>
        <taxon>Mycobacteriaceae</taxon>
        <taxon>Mycolicibacterium</taxon>
    </lineage>
</organism>
<proteinExistence type="predicted"/>
<protein>
    <submittedName>
        <fullName evidence="1">Uncharacterized protein</fullName>
    </submittedName>
</protein>
<dbReference type="EMBL" id="LZHX01000083">
    <property type="protein sequence ID" value="OBF15033.1"/>
    <property type="molecule type" value="Genomic_DNA"/>
</dbReference>
<comment type="caution">
    <text evidence="1">The sequence shown here is derived from an EMBL/GenBank/DDBJ whole genome shotgun (WGS) entry which is preliminary data.</text>
</comment>
<dbReference type="AlphaFoldDB" id="A0A1A2V2G8"/>
<sequence>MSERTPVGQRSDDLVGLVMDARVEIPDGFTGHQLVDAVMLRIIQSGRAAEYYRTAVERAVVDINAHIEALNHADETDELLDIAELCGIIQSAIDLGAFGTVGQVARAVAVSTAHHPLMPRFYAQALVAMVMELDR</sequence>